<organism evidence="1 2">
    <name type="scientific">Bradyrhizobium icense</name>
    <dbReference type="NCBI Taxonomy" id="1274631"/>
    <lineage>
        <taxon>Bacteria</taxon>
        <taxon>Pseudomonadati</taxon>
        <taxon>Pseudomonadota</taxon>
        <taxon>Alphaproteobacteria</taxon>
        <taxon>Hyphomicrobiales</taxon>
        <taxon>Nitrobacteraceae</taxon>
        <taxon>Bradyrhizobium</taxon>
    </lineage>
</organism>
<dbReference type="Proteomes" id="UP000092839">
    <property type="component" value="Chromosome"/>
</dbReference>
<protein>
    <submittedName>
        <fullName evidence="1">Uncharacterized protein</fullName>
    </submittedName>
</protein>
<sequence length="336" mass="37496">MTAMEELVPADKDSILPYITLRPWLAARHIEPVIAKVEAAVGHRPVIIDLTNERFDQGERRRAVHDVLDELRDPTNGYRNFYDFIGEHENFVPSLQLNAPAEIDAQVPIVAALGRGVAVRLTEPMFRFSTSIAQRLVHIEDHSTIHFIVDFERQTAELLARAAGAIGIVEGIRRILPDSFVSVSASTFPANFVNITQQAIFERQFYDEVVRHIRHRNVIYSDRASVRVERQSGGSGAPAPRIDNALPTDWHFFRVGDDDVDRDAAYQMAALRAVRSPGWANLGVWGTSEIIKTANGDGAIISAQRSTAVRINIHLHQQANFGKPPALPDSETDWSD</sequence>
<gene>
    <name evidence="1" type="ORF">LMTR13_30315</name>
</gene>
<dbReference type="EMBL" id="CP016428">
    <property type="protein sequence ID" value="ANW03800.1"/>
    <property type="molecule type" value="Genomic_DNA"/>
</dbReference>
<dbReference type="InterPro" id="IPR025683">
    <property type="entry name" value="Protein_beta"/>
</dbReference>
<accession>A0A1B1UM19</accession>
<evidence type="ECO:0000313" key="2">
    <source>
        <dbReference type="Proteomes" id="UP000092839"/>
    </source>
</evidence>
<keyword evidence="2" id="KW-1185">Reference proteome</keyword>
<name>A0A1B1UM19_9BRAD</name>
<evidence type="ECO:0000313" key="1">
    <source>
        <dbReference type="EMBL" id="ANW03800.1"/>
    </source>
</evidence>
<dbReference type="STRING" id="1274631.LMTR13_30315"/>
<reference evidence="1 2" key="1">
    <citation type="submission" date="2016-07" db="EMBL/GenBank/DDBJ databases">
        <title>Complete genome sequence of Bradyrhizobium icense LMTR 13T, a potential inoculant strain isolated from lima bean (Phaseolus lunatus) in Peru.</title>
        <authorList>
            <person name="Ormeno-Orrillo E."/>
            <person name="Duran D."/>
            <person name="Rogel M.A."/>
            <person name="Rey L."/>
            <person name="Imperial J."/>
            <person name="Ruiz-Argueso T."/>
            <person name="Martinez-Romero E."/>
        </authorList>
    </citation>
    <scope>NUCLEOTIDE SEQUENCE [LARGE SCALE GENOMIC DNA]</scope>
    <source>
        <strain evidence="1 2">LMTR 13</strain>
    </source>
</reference>
<proteinExistence type="predicted"/>
<dbReference type="Pfam" id="PF14350">
    <property type="entry name" value="Beta_protein"/>
    <property type="match status" value="1"/>
</dbReference>
<dbReference type="AlphaFoldDB" id="A0A1B1UM19"/>
<dbReference type="KEGG" id="bic:LMTR13_30315"/>